<feature type="compositionally biased region" description="Acidic residues" evidence="8">
    <location>
        <begin position="601"/>
        <end position="619"/>
    </location>
</feature>
<feature type="region of interest" description="Disordered" evidence="8">
    <location>
        <begin position="736"/>
        <end position="757"/>
    </location>
</feature>
<keyword evidence="9" id="KW-1185">Reference proteome</keyword>
<feature type="region of interest" description="Disordered" evidence="8">
    <location>
        <begin position="1950"/>
        <end position="1969"/>
    </location>
</feature>
<gene>
    <name evidence="10" type="primary">LOC101893510</name>
</gene>
<dbReference type="InterPro" id="IPR019130">
    <property type="entry name" value="Macoilin"/>
</dbReference>
<feature type="compositionally biased region" description="Polar residues" evidence="8">
    <location>
        <begin position="851"/>
        <end position="865"/>
    </location>
</feature>
<dbReference type="RefSeq" id="XP_058978306.1">
    <property type="nucleotide sequence ID" value="XM_059122323.1"/>
</dbReference>
<feature type="compositionally biased region" description="Low complexity" evidence="8">
    <location>
        <begin position="1023"/>
        <end position="1038"/>
    </location>
</feature>
<evidence type="ECO:0000313" key="9">
    <source>
        <dbReference type="Proteomes" id="UP001652621"/>
    </source>
</evidence>
<feature type="compositionally biased region" description="Polar residues" evidence="8">
    <location>
        <begin position="303"/>
        <end position="312"/>
    </location>
</feature>
<keyword evidence="5" id="KW-1133">Transmembrane helix</keyword>
<feature type="compositionally biased region" description="Basic and acidic residues" evidence="8">
    <location>
        <begin position="960"/>
        <end position="973"/>
    </location>
</feature>
<evidence type="ECO:0000256" key="4">
    <source>
        <dbReference type="ARBA" id="ARBA00022824"/>
    </source>
</evidence>
<dbReference type="PANTHER" id="PTHR13289">
    <property type="entry name" value="PROTEIN PHOSPHATASE 1-BINDING PROTEIN BIFOCAL"/>
    <property type="match status" value="1"/>
</dbReference>
<feature type="compositionally biased region" description="Basic and acidic residues" evidence="8">
    <location>
        <begin position="1637"/>
        <end position="1658"/>
    </location>
</feature>
<feature type="compositionally biased region" description="Polar residues" evidence="8">
    <location>
        <begin position="1954"/>
        <end position="1968"/>
    </location>
</feature>
<feature type="compositionally biased region" description="Low complexity" evidence="8">
    <location>
        <begin position="100"/>
        <end position="143"/>
    </location>
</feature>
<feature type="region of interest" description="Disordered" evidence="8">
    <location>
        <begin position="1562"/>
        <end position="1585"/>
    </location>
</feature>
<feature type="compositionally biased region" description="Low complexity" evidence="8">
    <location>
        <begin position="1519"/>
        <end position="1532"/>
    </location>
</feature>
<keyword evidence="4" id="KW-0256">Endoplasmic reticulum</keyword>
<reference evidence="10" key="1">
    <citation type="submission" date="2025-08" db="UniProtKB">
        <authorList>
            <consortium name="RefSeq"/>
        </authorList>
    </citation>
    <scope>IDENTIFICATION</scope>
    <source>
        <strain evidence="10">Aabys</strain>
        <tissue evidence="10">Whole body</tissue>
    </source>
</reference>
<feature type="compositionally biased region" description="Low complexity" evidence="8">
    <location>
        <begin position="1138"/>
        <end position="1164"/>
    </location>
</feature>
<feature type="region of interest" description="Disordered" evidence="8">
    <location>
        <begin position="1501"/>
        <end position="1535"/>
    </location>
</feature>
<organism evidence="9 10">
    <name type="scientific">Musca domestica</name>
    <name type="common">House fly</name>
    <dbReference type="NCBI Taxonomy" id="7370"/>
    <lineage>
        <taxon>Eukaryota</taxon>
        <taxon>Metazoa</taxon>
        <taxon>Ecdysozoa</taxon>
        <taxon>Arthropoda</taxon>
        <taxon>Hexapoda</taxon>
        <taxon>Insecta</taxon>
        <taxon>Pterygota</taxon>
        <taxon>Neoptera</taxon>
        <taxon>Endopterygota</taxon>
        <taxon>Diptera</taxon>
        <taxon>Brachycera</taxon>
        <taxon>Muscomorpha</taxon>
        <taxon>Muscoidea</taxon>
        <taxon>Muscidae</taxon>
        <taxon>Musca</taxon>
    </lineage>
</organism>
<feature type="compositionally biased region" description="Low complexity" evidence="8">
    <location>
        <begin position="1178"/>
        <end position="1201"/>
    </location>
</feature>
<feature type="region of interest" description="Disordered" evidence="8">
    <location>
        <begin position="450"/>
        <end position="478"/>
    </location>
</feature>
<feature type="compositionally biased region" description="Basic and acidic residues" evidence="8">
    <location>
        <begin position="2078"/>
        <end position="2101"/>
    </location>
</feature>
<feature type="compositionally biased region" description="Polar residues" evidence="8">
    <location>
        <begin position="1053"/>
        <end position="1063"/>
    </location>
</feature>
<feature type="compositionally biased region" description="Low complexity" evidence="8">
    <location>
        <begin position="162"/>
        <end position="176"/>
    </location>
</feature>
<feature type="region of interest" description="Disordered" evidence="8">
    <location>
        <begin position="2071"/>
        <end position="2111"/>
    </location>
</feature>
<evidence type="ECO:0000256" key="1">
    <source>
        <dbReference type="ARBA" id="ARBA00004232"/>
    </source>
</evidence>
<feature type="compositionally biased region" description="Polar residues" evidence="8">
    <location>
        <begin position="830"/>
        <end position="840"/>
    </location>
</feature>
<feature type="region of interest" description="Disordered" evidence="8">
    <location>
        <begin position="1135"/>
        <end position="1276"/>
    </location>
</feature>
<feature type="compositionally biased region" description="Basic and acidic residues" evidence="8">
    <location>
        <begin position="876"/>
        <end position="888"/>
    </location>
</feature>
<evidence type="ECO:0000256" key="7">
    <source>
        <dbReference type="ARBA" id="ARBA00023242"/>
    </source>
</evidence>
<evidence type="ECO:0000256" key="2">
    <source>
        <dbReference type="ARBA" id="ARBA00004269"/>
    </source>
</evidence>
<dbReference type="PANTHER" id="PTHR13289:SF3">
    <property type="entry name" value="BIFOCAL, ISOFORM F"/>
    <property type="match status" value="1"/>
</dbReference>
<keyword evidence="3" id="KW-0812">Transmembrane</keyword>
<name>A0ABM3UXQ8_MUSDO</name>
<sequence>MAAIPLTLDILASPTRSPLVSPQILAMPESSQINERPSVLALANGSPQHSKVSPSHLGGGAGGSISPVISSLTPSFLPEMPQWKRDLIQRRKQNVQRTISASSPQNPAASPSIASSPSSMVVGGLRNSTSSSSMRSFAGSNGSIDQLASEGLHSPTKDFNKSSSSPSSSSTSTSTTKVNKQHATTSIPAAIKSPSAAAAATPPTTTTKLTSPLTITSPHKELATAKLFGGQYTAITEAPTTTATATVNTKEEITTTKDPATTTATMEEEYLEKTNKTKETTKGRTIRTSLGGEEDDGGADVHNNITTTSGIKQQQQQQMATRLTGSSSSSSSVSSLSSSTMNSGSATTTTLIKRAELLSSSCAERETATNININITGANNGSANQSSSKCESERLVCAANNSGLTSVSTTTATTTTNTVVKISQKLQENQFIKNEQQVVNKTKIIKTIKTADSKSPTKTVSSLTSTSSSSTSSSFASSTNSNCAAIKKKMVAMQEMKKSTQNSATHLQHSTCSATNNGGSSVTSNGRSNRIGVGGGHGVIGGSQNSNDLDSNEDLSYGPGIVSKLRCRYLSLALRESMEQQRLNKDLLRRSTSLNNLLDDDRAEDEEEEEDEDDDENIENIDVGAGHAGGDQQQNTISGFAQKKSGILKNSYSPQEKRFSQGSNGVGVTFTETSSFNKRSRHLKRGNDSLKRARSVEALLSEKSPWQGQRMAASVTPTCVTIEDKIQNARERLHQGTDHMPPKRLTSIIDDTERPPPDLVKQTLKMFEANANRRPRSTNRSNSKGDVASKVETFKNIIKDQKPVVSYPKPLSPTKKLGVGGTPNLVKPTLKSSSELQQTPLGRKTMAAANSHASGLESKTNTLSEHTPDIIPRQKLHSERDQHNNKEKYSMGINKEKFMNSLMEPPLSTVVDSPLKSSAKDRFLASMVDSPVTALSKELERMKLSDNSNSPQATAGGKGDNSKSDNMARRVEGDGSEASGSVGGIGISSGGGGGDRVGVDDNRKVDDAFHDGVHGDDDDNQYNQTGEQEEAAAANTNEFSTSSLKSENDKIKQQQIHNETAPQSNSNNVSAFAAAGQVVPSQATNEAAVKKAHSAHSSSDLSDGEDDDEYGIPTTKRITRAALDNIAKAGTTQQFKFSSNASSTASPAQSQSANNNNSSSTTTSVAGKQIGVIRPLQNTTATATTTTAATNATSNNSSSSNMEALKHSSVTPSHLTSREIEKNRINDLKKSTGVTSSSPSSNATLPSSASLDVIKSSSSHNTTTANSGGTAASGSGFSEVDTVISATNSPLWAMRKRRQNPPAPPAEQTSMVFNFSNRKEVPDYIENDGVIFRRKRELPKPNESGFVLLGDLSVETSTDLDYDDFSMCPPSPCDVEFVNANIVIDGKSSIRQKPKDATFRVQFNDTLTSTFEYPSEASLIVDDSFSSVSGETELNQTFQNLVLENSIPLHHVADEIIQLPTTNESTNSPANTTATKNILGNLPLDCPDLEKATALTMTLEEQPTQDNREQEQQLQDQCNNNNLNNSSSNNNNHMEELPQPLEMRKSRKDLKLPLLEQQHQVVMSQKPPLPVKSSRMKTWKPPPSYLKANIGRDKTLVEPAPAPPPTVTPLTPQPAMSTQQDPPNIVAQHQVMITQTQDKHDSNGNSLEDKQITEEKPKERPRKMPQILSHPKYACFLQPNTADAERPMIQRSRSNEFRRNFNANPVTLPVFRSNSLRNIEKPLPMNSESKNTITTSIYFDTNVNSSNNSNQTTRNANNNATTAMILPPDGQVDDLKSTAPINLTIHRLDNTKDMIMDEDDEFSALNEGETSLQASTLSLPSAHDLSGFQETISCPNITQSDSCELLLNSNSIVDRSVSLQNINFSKSEESFVSSSPMDQDQEPFPIKIVNQNYFSLPNLIQTPKYIPHKEAKEETMQNLMEEPLTSKSMENLGFIGETIPKMSSKSLEYLNFPSGPTSRDGQTDSPSQRPHIRELIQMSGDSVDDVYEDALCLSLDSSISSEKTSKECSEFTNDYSMSSANSNEYSYDLVINEIAAKDYNLENINTCPTRTQLASQVEISRKIILDSLNRGLDNTKNLPEENKDLASMESDVKENNGKNQDENQNPTQDDITSYKNITNVSKNLPNKNFDSVDCQMLESSIVAKREVSSGTSTARSEEECSNLDSNTNIFNESTSSKVAVSKSSKIPYKTDGQLAAPLGFNISNIEFSRSADSIAYQYEHKYCSSTNEDNHSADKSKYETKMKVNLGEDNLSQESMNNHQRVDGNSSHCLAEIRNTKTEKDSLKKIPQISNEIFSNPSKIPDASIAHDDVFKQNKSFTSGQNKNKQLHIKTNDKFYSNLAKQKPFTDTNSYTTYSLARKCNRSNSQSFAKALSLYESFSEKSSSCNVVRKETKNVAAINRSVSMVEGSRNYDSEIKGNSKKLDFSASKQTSHTDRSNFKAFGPSYELQTATIDNSLLLGPKADLKGKNLVSNSLSSVVFESKTVSDNTNSSLFGFKEMPERAMSPILLNSNKNYFNISPRPYRRNSEHTFNTIHNTTDLNTISLDSDSFRYNTNHLKITPPIQHDMGLKTRTNSEIALPPSRATDNTCNTHSINSSININTNHVQQHQVEVDIPKMLSKIKKHTFTSISISSPSNQLKTKNKKQMFNIKYRCYCA</sequence>
<feature type="compositionally biased region" description="Low complexity" evidence="8">
    <location>
        <begin position="256"/>
        <end position="265"/>
    </location>
</feature>
<proteinExistence type="predicted"/>
<feature type="region of interest" description="Disordered" evidence="8">
    <location>
        <begin position="598"/>
        <end position="634"/>
    </location>
</feature>
<comment type="subcellular location">
    <subcellularLocation>
        <location evidence="1">Nucleus membrane</location>
        <topology evidence="1">Multi-pass membrane protein</topology>
    </subcellularLocation>
    <subcellularLocation>
        <location evidence="2">Rough endoplasmic reticulum membrane</location>
        <topology evidence="2">Multi-pass membrane protein</topology>
    </subcellularLocation>
</comment>
<accession>A0ABM3UXQ8</accession>
<feature type="region of interest" description="Disordered" evidence="8">
    <location>
        <begin position="241"/>
        <end position="347"/>
    </location>
</feature>
<evidence type="ECO:0000256" key="8">
    <source>
        <dbReference type="SAM" id="MobiDB-lite"/>
    </source>
</evidence>
<feature type="region of interest" description="Disordered" evidence="8">
    <location>
        <begin position="90"/>
        <end position="215"/>
    </location>
</feature>
<feature type="region of interest" description="Disordered" evidence="8">
    <location>
        <begin position="1084"/>
        <end position="1112"/>
    </location>
</feature>
<feature type="compositionally biased region" description="Basic and acidic residues" evidence="8">
    <location>
        <begin position="271"/>
        <end position="282"/>
    </location>
</feature>
<feature type="compositionally biased region" description="Low complexity" evidence="8">
    <location>
        <begin position="313"/>
        <end position="347"/>
    </location>
</feature>
<feature type="region of interest" description="Disordered" evidence="8">
    <location>
        <begin position="815"/>
        <end position="888"/>
    </location>
</feature>
<feature type="region of interest" description="Disordered" evidence="8">
    <location>
        <begin position="503"/>
        <end position="552"/>
    </location>
</feature>
<feature type="compositionally biased region" description="Low complexity" evidence="8">
    <location>
        <begin position="185"/>
        <end position="215"/>
    </location>
</feature>
<feature type="compositionally biased region" description="Basic and acidic residues" evidence="8">
    <location>
        <begin position="1216"/>
        <end position="1230"/>
    </location>
</feature>
<feature type="compositionally biased region" description="Low complexity" evidence="8">
    <location>
        <begin position="1235"/>
        <end position="1276"/>
    </location>
</feature>
<keyword evidence="6" id="KW-0472">Membrane</keyword>
<dbReference type="Proteomes" id="UP001652621">
    <property type="component" value="Unplaced"/>
</dbReference>
<evidence type="ECO:0000256" key="3">
    <source>
        <dbReference type="ARBA" id="ARBA00022692"/>
    </source>
</evidence>
<feature type="region of interest" description="Disordered" evidence="8">
    <location>
        <begin position="941"/>
        <end position="1067"/>
    </location>
</feature>
<feature type="compositionally biased region" description="Gly residues" evidence="8">
    <location>
        <begin position="532"/>
        <end position="541"/>
    </location>
</feature>
<feature type="compositionally biased region" description="Gly residues" evidence="8">
    <location>
        <begin position="981"/>
        <end position="996"/>
    </location>
</feature>
<evidence type="ECO:0000256" key="6">
    <source>
        <dbReference type="ARBA" id="ARBA00023136"/>
    </source>
</evidence>
<feature type="compositionally biased region" description="Basic and acidic residues" evidence="8">
    <location>
        <begin position="997"/>
        <end position="1015"/>
    </location>
</feature>
<keyword evidence="7" id="KW-0539">Nucleus</keyword>
<dbReference type="GeneID" id="101893510"/>
<feature type="compositionally biased region" description="Polar residues" evidence="8">
    <location>
        <begin position="503"/>
        <end position="523"/>
    </location>
</feature>
<protein>
    <submittedName>
        <fullName evidence="10">Serine-rich adhesin for platelets isoform X1</fullName>
    </submittedName>
</protein>
<feature type="compositionally biased region" description="Polar residues" evidence="8">
    <location>
        <begin position="2102"/>
        <end position="2111"/>
    </location>
</feature>
<evidence type="ECO:0000313" key="10">
    <source>
        <dbReference type="RefSeq" id="XP_058978306.1"/>
    </source>
</evidence>
<feature type="region of interest" description="Disordered" evidence="8">
    <location>
        <begin position="2145"/>
        <end position="2168"/>
    </location>
</feature>
<evidence type="ECO:0000256" key="5">
    <source>
        <dbReference type="ARBA" id="ARBA00022989"/>
    </source>
</evidence>
<feature type="region of interest" description="Disordered" evidence="8">
    <location>
        <begin position="1635"/>
        <end position="1663"/>
    </location>
</feature>